<dbReference type="EC" id="3.2.1.21" evidence="3"/>
<dbReference type="InterPro" id="IPR051915">
    <property type="entry name" value="Cellulose_Degrad_GH3"/>
</dbReference>
<dbReference type="AlphaFoldDB" id="A0A485L8Z1"/>
<dbReference type="InterPro" id="IPR017853">
    <property type="entry name" value="GH"/>
</dbReference>
<evidence type="ECO:0000256" key="3">
    <source>
        <dbReference type="ARBA" id="ARBA00012744"/>
    </source>
</evidence>
<evidence type="ECO:0000256" key="2">
    <source>
        <dbReference type="ARBA" id="ARBA00005336"/>
    </source>
</evidence>
<reference evidence="11 12" key="1">
    <citation type="submission" date="2019-03" db="EMBL/GenBank/DDBJ databases">
        <authorList>
            <person name="Gaulin E."/>
            <person name="Dumas B."/>
        </authorList>
    </citation>
    <scope>NUCLEOTIDE SEQUENCE [LARGE SCALE GENOMIC DNA]</scope>
    <source>
        <strain evidence="11">CBS 568.67</strain>
    </source>
</reference>
<evidence type="ECO:0000256" key="7">
    <source>
        <dbReference type="SAM" id="MobiDB-lite"/>
    </source>
</evidence>
<keyword evidence="12" id="KW-1185">Reference proteome</keyword>
<keyword evidence="5" id="KW-0378">Hydrolase</keyword>
<proteinExistence type="inferred from homology"/>
<dbReference type="SMART" id="SM01217">
    <property type="entry name" value="Fn3_like"/>
    <property type="match status" value="1"/>
</dbReference>
<accession>A0A485L8Z1</accession>
<dbReference type="InterPro" id="IPR001764">
    <property type="entry name" value="Glyco_hydro_3_N"/>
</dbReference>
<name>A0A485L8Z1_9STRA</name>
<sequence>MRTTGLFIAAVGATAATITAPDLDAQVQAILAKLTINQMVAQMNQIDINSFKMADENDRMSVNVSQVREYAKLYVGSYLNNPFGGPNGNKYNLNATEFRNIITKIQDVHMNVTGIPIIYGLDSLHGANYVYNASLFPQSINTGATFNIDLARQAGLYTGRDTKAAGIPWVFGPMLEPVRHKHWPRVYESFNEDPHAVAALGAAYVEGMQSQGVAACLKHLIAYSDPFDGNDRSNVYLSAYELQNYFVPPFQAAIDDGGALTVMGSYIALNGVPVAANSATSIDLLRKDLGFTGVLVSDFIEVYLLHTMHQVAASNLDAVALNLNKTSYDMSMVPFDTSFLEYTEQLLATNRTTAARIQESAARILKLKLQLDLFNHPVPGADVVAAVGDAPSQAAARAAAQESIVLLKNTNNVLPLRPSQSVLLTGQSIDDIGDLCGGWTLYWQGVGGNNVFPHGKSIRGAVEALTNQSTYLNGIGLDGNLTDPVANITAAAVNASVTVVALGENPYAENAGNDYPQDLPAGFATYLKLLKATGTKIVLVLVEGRPRTLNGLADLADAVLWAGLPCEKGGYAIADVLYGNVNPSGKLPYTYPKTDAFMNLKTPYYQRNATHCLTNGTALCPTEWAFGAGLSYTTFEYSKAKLSSTSVALVGGPTRLTASVTVKNTGTRVGQETIMLFLVPPPGRVGIFESKLLKKFTKLQLAPNEAKDVSFELAADDWGYVSAELGQGLTKSAPSGTYTLAWKASTDCAADPKDPLCLPFQWTNANNAPLPPPQKGGGGGGGTSLPKSDTATTASLVATLALCTCFNRTLPNALVFFLTWVPTCIAANDNVTRLVSQGQLSLVGSEQLGYMYWWVGDVVVAQRETKARQPVDFPNEHADVVAAIKTSSIEGQVQLVWHYTWWKVHSTQ</sequence>
<dbReference type="OrthoDB" id="416222at2759"/>
<evidence type="ECO:0000256" key="5">
    <source>
        <dbReference type="ARBA" id="ARBA00022801"/>
    </source>
</evidence>
<dbReference type="PRINTS" id="PR00133">
    <property type="entry name" value="GLHYDRLASE3"/>
</dbReference>
<evidence type="ECO:0000259" key="9">
    <source>
        <dbReference type="SMART" id="SM01217"/>
    </source>
</evidence>
<dbReference type="PANTHER" id="PTHR30620:SF16">
    <property type="entry name" value="LYSOSOMAL BETA GLUCOSIDASE"/>
    <property type="match status" value="1"/>
</dbReference>
<dbReference type="Gene3D" id="3.20.20.300">
    <property type="entry name" value="Glycoside hydrolase, family 3, N-terminal domain"/>
    <property type="match status" value="1"/>
</dbReference>
<evidence type="ECO:0000313" key="10">
    <source>
        <dbReference type="EMBL" id="KAF0691565.1"/>
    </source>
</evidence>
<keyword evidence="4 8" id="KW-0732">Signal</keyword>
<dbReference type="GO" id="GO:0009251">
    <property type="term" value="P:glucan catabolic process"/>
    <property type="evidence" value="ECO:0007669"/>
    <property type="project" value="TreeGrafter"/>
</dbReference>
<dbReference type="InterPro" id="IPR036962">
    <property type="entry name" value="Glyco_hydro_3_N_sf"/>
</dbReference>
<feature type="region of interest" description="Disordered" evidence="7">
    <location>
        <begin position="768"/>
        <end position="787"/>
    </location>
</feature>
<dbReference type="SUPFAM" id="SSF52279">
    <property type="entry name" value="Beta-D-glucan exohydrolase, C-terminal domain"/>
    <property type="match status" value="1"/>
</dbReference>
<dbReference type="Pfam" id="PF00933">
    <property type="entry name" value="Glyco_hydro_3"/>
    <property type="match status" value="1"/>
</dbReference>
<protein>
    <recommendedName>
        <fullName evidence="3">beta-glucosidase</fullName>
        <ecNumber evidence="3">3.2.1.21</ecNumber>
    </recommendedName>
</protein>
<dbReference type="SUPFAM" id="SSF51445">
    <property type="entry name" value="(Trans)glycosidases"/>
    <property type="match status" value="1"/>
</dbReference>
<gene>
    <name evidence="11" type="primary">Aste57867_17233</name>
    <name evidence="10" type="ORF">As57867_017174</name>
    <name evidence="11" type="ORF">ASTE57867_17233</name>
</gene>
<feature type="signal peptide" evidence="8">
    <location>
        <begin position="1"/>
        <end position="15"/>
    </location>
</feature>
<dbReference type="FunFam" id="3.20.20.300:FF:000007">
    <property type="entry name" value="Lysosomal beta glucosidase"/>
    <property type="match status" value="1"/>
</dbReference>
<evidence type="ECO:0000256" key="6">
    <source>
        <dbReference type="ARBA" id="ARBA00023295"/>
    </source>
</evidence>
<evidence type="ECO:0000313" key="12">
    <source>
        <dbReference type="Proteomes" id="UP000332933"/>
    </source>
</evidence>
<dbReference type="InterPro" id="IPR036881">
    <property type="entry name" value="Glyco_hydro_3_C_sf"/>
</dbReference>
<dbReference type="PANTHER" id="PTHR30620">
    <property type="entry name" value="PERIPLASMIC BETA-GLUCOSIDASE-RELATED"/>
    <property type="match status" value="1"/>
</dbReference>
<comment type="similarity">
    <text evidence="2">Belongs to the glycosyl hydrolase 3 family.</text>
</comment>
<dbReference type="EMBL" id="VJMH01006060">
    <property type="protein sequence ID" value="KAF0691565.1"/>
    <property type="molecule type" value="Genomic_DNA"/>
</dbReference>
<dbReference type="EMBL" id="CAADRA010006081">
    <property type="protein sequence ID" value="VFT93989.1"/>
    <property type="molecule type" value="Genomic_DNA"/>
</dbReference>
<dbReference type="Gene3D" id="2.60.40.10">
    <property type="entry name" value="Immunoglobulins"/>
    <property type="match status" value="1"/>
</dbReference>
<keyword evidence="6" id="KW-0326">Glycosidase</keyword>
<dbReference type="InterPro" id="IPR026891">
    <property type="entry name" value="Fn3-like"/>
</dbReference>
<organism evidence="11 12">
    <name type="scientific">Aphanomyces stellatus</name>
    <dbReference type="NCBI Taxonomy" id="120398"/>
    <lineage>
        <taxon>Eukaryota</taxon>
        <taxon>Sar</taxon>
        <taxon>Stramenopiles</taxon>
        <taxon>Oomycota</taxon>
        <taxon>Saprolegniomycetes</taxon>
        <taxon>Saprolegniales</taxon>
        <taxon>Verrucalvaceae</taxon>
        <taxon>Aphanomyces</taxon>
    </lineage>
</organism>
<dbReference type="Pfam" id="PF14310">
    <property type="entry name" value="Fn3-like"/>
    <property type="match status" value="1"/>
</dbReference>
<comment type="catalytic activity">
    <reaction evidence="1">
        <text>Hydrolysis of terminal, non-reducing beta-D-glucosyl residues with release of beta-D-glucose.</text>
        <dbReference type="EC" id="3.2.1.21"/>
    </reaction>
</comment>
<dbReference type="Proteomes" id="UP000332933">
    <property type="component" value="Unassembled WGS sequence"/>
</dbReference>
<dbReference type="InterPro" id="IPR002772">
    <property type="entry name" value="Glyco_hydro_3_C"/>
</dbReference>
<dbReference type="Gene3D" id="3.40.50.1700">
    <property type="entry name" value="Glycoside hydrolase family 3 C-terminal domain"/>
    <property type="match status" value="1"/>
</dbReference>
<reference evidence="10" key="2">
    <citation type="submission" date="2019-06" db="EMBL/GenBank/DDBJ databases">
        <title>Genomics analysis of Aphanomyces spp. identifies a new class of oomycete effector associated with host adaptation.</title>
        <authorList>
            <person name="Gaulin E."/>
        </authorList>
    </citation>
    <scope>NUCLEOTIDE SEQUENCE</scope>
    <source>
        <strain evidence="10">CBS 578.67</strain>
    </source>
</reference>
<evidence type="ECO:0000313" key="11">
    <source>
        <dbReference type="EMBL" id="VFT93989.1"/>
    </source>
</evidence>
<feature type="chain" id="PRO_5033827500" description="beta-glucosidase" evidence="8">
    <location>
        <begin position="16"/>
        <end position="908"/>
    </location>
</feature>
<dbReference type="GO" id="GO:0008422">
    <property type="term" value="F:beta-glucosidase activity"/>
    <property type="evidence" value="ECO:0007669"/>
    <property type="project" value="UniProtKB-EC"/>
</dbReference>
<evidence type="ECO:0000256" key="1">
    <source>
        <dbReference type="ARBA" id="ARBA00000448"/>
    </source>
</evidence>
<feature type="domain" description="Fibronectin type III-like" evidence="9">
    <location>
        <begin position="672"/>
        <end position="746"/>
    </location>
</feature>
<dbReference type="Pfam" id="PF01915">
    <property type="entry name" value="Glyco_hydro_3_C"/>
    <property type="match status" value="1"/>
</dbReference>
<evidence type="ECO:0000256" key="8">
    <source>
        <dbReference type="SAM" id="SignalP"/>
    </source>
</evidence>
<dbReference type="InterPro" id="IPR013783">
    <property type="entry name" value="Ig-like_fold"/>
</dbReference>
<evidence type="ECO:0000256" key="4">
    <source>
        <dbReference type="ARBA" id="ARBA00022729"/>
    </source>
</evidence>